<name>A0A1B6H4L9_9HEMI</name>
<sequence>QRDDAIFADILARARIGYLTNKDQDLLGTRLIPTGSRSAASRLKEISQYLISLPEDTVCLLPTRNMCEQLNIAMLKTIGQPEVEIKAIDAIDCPRFLCKRTEEAIKKYEDDASMTAGLEQKIIIKLG</sequence>
<organism evidence="1">
    <name type="scientific">Cuerna arida</name>
    <dbReference type="NCBI Taxonomy" id="1464854"/>
    <lineage>
        <taxon>Eukaryota</taxon>
        <taxon>Metazoa</taxon>
        <taxon>Ecdysozoa</taxon>
        <taxon>Arthropoda</taxon>
        <taxon>Hexapoda</taxon>
        <taxon>Insecta</taxon>
        <taxon>Pterygota</taxon>
        <taxon>Neoptera</taxon>
        <taxon>Paraneoptera</taxon>
        <taxon>Hemiptera</taxon>
        <taxon>Auchenorrhyncha</taxon>
        <taxon>Membracoidea</taxon>
        <taxon>Cicadellidae</taxon>
        <taxon>Cicadellinae</taxon>
        <taxon>Proconiini</taxon>
        <taxon>Cuerna</taxon>
    </lineage>
</organism>
<gene>
    <name evidence="1" type="ORF">g.48807</name>
</gene>
<evidence type="ECO:0000313" key="1">
    <source>
        <dbReference type="EMBL" id="JAS69613.1"/>
    </source>
</evidence>
<reference evidence="1" key="1">
    <citation type="submission" date="2015-11" db="EMBL/GenBank/DDBJ databases">
        <title>De novo transcriptome assembly of four potential Pierce s Disease insect vectors from Arizona vineyards.</title>
        <authorList>
            <person name="Tassone E.E."/>
        </authorList>
    </citation>
    <scope>NUCLEOTIDE SEQUENCE</scope>
</reference>
<dbReference type="AlphaFoldDB" id="A0A1B6H4L9"/>
<accession>A0A1B6H4L9</accession>
<proteinExistence type="predicted"/>
<protein>
    <submittedName>
        <fullName evidence="1">Uncharacterized protein</fullName>
    </submittedName>
</protein>
<dbReference type="EMBL" id="GECZ01000156">
    <property type="protein sequence ID" value="JAS69613.1"/>
    <property type="molecule type" value="Transcribed_RNA"/>
</dbReference>
<feature type="non-terminal residue" evidence="1">
    <location>
        <position position="127"/>
    </location>
</feature>
<feature type="non-terminal residue" evidence="1">
    <location>
        <position position="1"/>
    </location>
</feature>